<accession>A0ABN8UG19</accession>
<keyword evidence="1" id="KW-0472">Membrane</keyword>
<protein>
    <submittedName>
        <fullName evidence="2">Uncharacterized protein</fullName>
    </submittedName>
</protein>
<keyword evidence="1" id="KW-0812">Transmembrane</keyword>
<feature type="transmembrane region" description="Helical" evidence="1">
    <location>
        <begin position="20"/>
        <end position="43"/>
    </location>
</feature>
<reference evidence="2 3" key="1">
    <citation type="submission" date="2022-07" db="EMBL/GenBank/DDBJ databases">
        <authorList>
            <person name="Criscuolo A."/>
        </authorList>
    </citation>
    <scope>NUCLEOTIDE SEQUENCE [LARGE SCALE GENOMIC DNA]</scope>
    <source>
        <strain evidence="3">CIP 111951</strain>
    </source>
</reference>
<organism evidence="2 3">
    <name type="scientific">Pseudoalteromonas holothuriae</name>
    <dbReference type="NCBI Taxonomy" id="2963714"/>
    <lineage>
        <taxon>Bacteria</taxon>
        <taxon>Pseudomonadati</taxon>
        <taxon>Pseudomonadota</taxon>
        <taxon>Gammaproteobacteria</taxon>
        <taxon>Alteromonadales</taxon>
        <taxon>Pseudoalteromonadaceae</taxon>
        <taxon>Pseudoalteromonas</taxon>
    </lineage>
</organism>
<dbReference type="EMBL" id="CAMAPD010000001">
    <property type="protein sequence ID" value="CAH9050404.1"/>
    <property type="molecule type" value="Genomic_DNA"/>
</dbReference>
<proteinExistence type="predicted"/>
<evidence type="ECO:0000313" key="3">
    <source>
        <dbReference type="Proteomes" id="UP001152485"/>
    </source>
</evidence>
<keyword evidence="1" id="KW-1133">Transmembrane helix</keyword>
<sequence length="62" mass="7312">MSNKLSTRAAFWSKPNAFTILSFATDIIHYAVLLILLANLWLVKTLPLEYETWIGWQMCRYF</sequence>
<evidence type="ECO:0000313" key="2">
    <source>
        <dbReference type="EMBL" id="CAH9050404.1"/>
    </source>
</evidence>
<dbReference type="Proteomes" id="UP001152485">
    <property type="component" value="Unassembled WGS sequence"/>
</dbReference>
<name>A0ABN8UG19_9GAMM</name>
<evidence type="ECO:0000256" key="1">
    <source>
        <dbReference type="SAM" id="Phobius"/>
    </source>
</evidence>
<gene>
    <name evidence="2" type="ORF">PSECIP111951_00185</name>
</gene>
<comment type="caution">
    <text evidence="2">The sequence shown here is derived from an EMBL/GenBank/DDBJ whole genome shotgun (WGS) entry which is preliminary data.</text>
</comment>